<evidence type="ECO:0000256" key="4">
    <source>
        <dbReference type="ARBA" id="ARBA00022980"/>
    </source>
</evidence>
<comment type="similarity">
    <text evidence="2 9">Belongs to the universal ribosomal protein uL22 family.</text>
</comment>
<dbReference type="SUPFAM" id="SSF54843">
    <property type="entry name" value="Ribosomal protein L22"/>
    <property type="match status" value="1"/>
</dbReference>
<evidence type="ECO:0000256" key="2">
    <source>
        <dbReference type="ARBA" id="ARBA00009451"/>
    </source>
</evidence>
<feature type="non-terminal residue" evidence="10">
    <location>
        <position position="318"/>
    </location>
</feature>
<accession>A0A8X7WTJ9</accession>
<dbReference type="Proteomes" id="UP000886611">
    <property type="component" value="Unassembled WGS sequence"/>
</dbReference>
<dbReference type="Gene3D" id="3.90.470.10">
    <property type="entry name" value="Ribosomal protein L22/L17"/>
    <property type="match status" value="1"/>
</dbReference>
<comment type="caution">
    <text evidence="10">The sequence shown here is derived from an EMBL/GenBank/DDBJ whole genome shotgun (WGS) entry which is preliminary data.</text>
</comment>
<keyword evidence="5" id="KW-0496">Mitochondrion</keyword>
<dbReference type="CDD" id="cd00336">
    <property type="entry name" value="Ribosomal_L22"/>
    <property type="match status" value="1"/>
</dbReference>
<gene>
    <name evidence="10" type="primary">Mrpl22</name>
    <name evidence="10" type="ORF">GTO96_0007027</name>
</gene>
<evidence type="ECO:0000256" key="7">
    <source>
        <dbReference type="ARBA" id="ARBA00035286"/>
    </source>
</evidence>
<keyword evidence="3" id="KW-0809">Transit peptide</keyword>
<organism evidence="10 11">
    <name type="scientific">Polypterus senegalus</name>
    <name type="common">Senegal bichir</name>
    <dbReference type="NCBI Taxonomy" id="55291"/>
    <lineage>
        <taxon>Eukaryota</taxon>
        <taxon>Metazoa</taxon>
        <taxon>Chordata</taxon>
        <taxon>Craniata</taxon>
        <taxon>Vertebrata</taxon>
        <taxon>Euteleostomi</taxon>
        <taxon>Actinopterygii</taxon>
        <taxon>Polypteriformes</taxon>
        <taxon>Polypteridae</taxon>
        <taxon>Polypterus</taxon>
    </lineage>
</organism>
<name>A0A8X7WTJ9_POLSE</name>
<dbReference type="PANTHER" id="PTHR13501">
    <property type="entry name" value="CHLOROPLAST 50S RIBOSOMAL PROTEIN L22-RELATED"/>
    <property type="match status" value="1"/>
</dbReference>
<evidence type="ECO:0000313" key="11">
    <source>
        <dbReference type="Proteomes" id="UP000886611"/>
    </source>
</evidence>
<dbReference type="PANTHER" id="PTHR13501:SF8">
    <property type="entry name" value="LARGE RIBOSOMAL SUBUNIT PROTEIN UL22M"/>
    <property type="match status" value="1"/>
</dbReference>
<feature type="non-terminal residue" evidence="10">
    <location>
        <position position="1"/>
    </location>
</feature>
<dbReference type="GO" id="GO:0003735">
    <property type="term" value="F:structural constituent of ribosome"/>
    <property type="evidence" value="ECO:0007669"/>
    <property type="project" value="InterPro"/>
</dbReference>
<evidence type="ECO:0000256" key="9">
    <source>
        <dbReference type="RuleBase" id="RU004005"/>
    </source>
</evidence>
<evidence type="ECO:0000256" key="6">
    <source>
        <dbReference type="ARBA" id="ARBA00023274"/>
    </source>
</evidence>
<keyword evidence="4 9" id="KW-0689">Ribosomal protein</keyword>
<dbReference type="InterPro" id="IPR001063">
    <property type="entry name" value="Ribosomal_uL22"/>
</dbReference>
<dbReference type="GO" id="GO:0005762">
    <property type="term" value="C:mitochondrial large ribosomal subunit"/>
    <property type="evidence" value="ECO:0007669"/>
    <property type="project" value="TreeGrafter"/>
</dbReference>
<dbReference type="EMBL" id="JAATIS010009265">
    <property type="protein sequence ID" value="KAG2456187.1"/>
    <property type="molecule type" value="Genomic_DNA"/>
</dbReference>
<dbReference type="InterPro" id="IPR047867">
    <property type="entry name" value="Ribosomal_uL22_bac/org-type"/>
</dbReference>
<evidence type="ECO:0000256" key="5">
    <source>
        <dbReference type="ARBA" id="ARBA00023128"/>
    </source>
</evidence>
<evidence type="ECO:0000256" key="1">
    <source>
        <dbReference type="ARBA" id="ARBA00004173"/>
    </source>
</evidence>
<dbReference type="FunFam" id="3.90.470.10:FF:000009">
    <property type="entry name" value="39S ribosomal protein L22, mitochondrial"/>
    <property type="match status" value="1"/>
</dbReference>
<reference evidence="10 11" key="1">
    <citation type="journal article" date="2021" name="Cell">
        <title>Tracing the genetic footprints of vertebrate landing in non-teleost ray-finned fishes.</title>
        <authorList>
            <person name="Bi X."/>
            <person name="Wang K."/>
            <person name="Yang L."/>
            <person name="Pan H."/>
            <person name="Jiang H."/>
            <person name="Wei Q."/>
            <person name="Fang M."/>
            <person name="Yu H."/>
            <person name="Zhu C."/>
            <person name="Cai Y."/>
            <person name="He Y."/>
            <person name="Gan X."/>
            <person name="Zeng H."/>
            <person name="Yu D."/>
            <person name="Zhu Y."/>
            <person name="Jiang H."/>
            <person name="Qiu Q."/>
            <person name="Yang H."/>
            <person name="Zhang Y.E."/>
            <person name="Wang W."/>
            <person name="Zhu M."/>
            <person name="He S."/>
            <person name="Zhang G."/>
        </authorList>
    </citation>
    <scope>NUCLEOTIDE SEQUENCE [LARGE SCALE GENOMIC DNA]</scope>
    <source>
        <strain evidence="10">Bchr_013</strain>
    </source>
</reference>
<dbReference type="InterPro" id="IPR036394">
    <property type="entry name" value="Ribosomal_uL22_sf"/>
</dbReference>
<comment type="subcellular location">
    <subcellularLocation>
        <location evidence="1">Mitochondrion</location>
    </subcellularLocation>
</comment>
<sequence length="318" mass="36275">FFRLLPSCSFLHKSSIHTSHSLETKSWERKNRIVYPPQLPGDPPRQAEIYHCRRQIKYSKDKMWYLAKLIRGMTIDQAIAQLEFNNKKGAKIIKEVLLEAQDIAVRNHNVEYKSNLYIAESFSGKGQYLKRIRYHGRGMFGIMDKVYCHYFVKLVEVQSGSDYDRKTGVKELFKADPLVRTLNISGSTVLEADSPISCESPSLTEIAQMVNQLRVGKAAGICGIRGDLLQAGCKAVLLALQAIFASIWEMCVILNDWKMRLGVSIWKGKGDFLYCSSYRGITLLSVPDNVLARVILNRICDHLLTYQQQEQSDFTLKK</sequence>
<keyword evidence="11" id="KW-1185">Reference proteome</keyword>
<dbReference type="Pfam" id="PF00237">
    <property type="entry name" value="Ribosomal_L22"/>
    <property type="match status" value="1"/>
</dbReference>
<evidence type="ECO:0000256" key="8">
    <source>
        <dbReference type="ARBA" id="ARBA00035506"/>
    </source>
</evidence>
<proteinExistence type="inferred from homology"/>
<keyword evidence="6 9" id="KW-0687">Ribonucleoprotein</keyword>
<dbReference type="GO" id="GO:0006412">
    <property type="term" value="P:translation"/>
    <property type="evidence" value="ECO:0007669"/>
    <property type="project" value="InterPro"/>
</dbReference>
<dbReference type="AlphaFoldDB" id="A0A8X7WTJ9"/>
<evidence type="ECO:0000313" key="10">
    <source>
        <dbReference type="EMBL" id="KAG2456187.1"/>
    </source>
</evidence>
<evidence type="ECO:0000256" key="3">
    <source>
        <dbReference type="ARBA" id="ARBA00022946"/>
    </source>
</evidence>
<protein>
    <recommendedName>
        <fullName evidence="7">Large ribosomal subunit protein uL22m</fullName>
    </recommendedName>
    <alternativeName>
        <fullName evidence="8">39S ribosomal protein L22, mitochondrial</fullName>
    </alternativeName>
</protein>